<evidence type="ECO:0000259" key="1">
    <source>
        <dbReference type="PROSITE" id="PS51201"/>
    </source>
</evidence>
<protein>
    <submittedName>
        <fullName evidence="3">Trk system potassium uptake protein TrkA</fullName>
    </submittedName>
</protein>
<evidence type="ECO:0000313" key="3">
    <source>
        <dbReference type="EMBL" id="SHJ86038.1"/>
    </source>
</evidence>
<dbReference type="PROSITE" id="PS51202">
    <property type="entry name" value="RCK_C"/>
    <property type="match status" value="1"/>
</dbReference>
<dbReference type="Pfam" id="PF02080">
    <property type="entry name" value="TrkA_C"/>
    <property type="match status" value="1"/>
</dbReference>
<gene>
    <name evidence="3" type="ORF">SAMN02745138_00674</name>
</gene>
<organism evidence="3 4">
    <name type="scientific">Anaerotignum lactatifermentans DSM 14214</name>
    <dbReference type="NCBI Taxonomy" id="1121323"/>
    <lineage>
        <taxon>Bacteria</taxon>
        <taxon>Bacillati</taxon>
        <taxon>Bacillota</taxon>
        <taxon>Clostridia</taxon>
        <taxon>Lachnospirales</taxon>
        <taxon>Anaerotignaceae</taxon>
        <taxon>Anaerotignum</taxon>
    </lineage>
</organism>
<sequence>MEMKSFLIIGMGSFGHHLCRSLAENECEIMVVDKDSEAVEDVLPLGVSGRVGDCTNIDVLRSFSIDLFDACFVCMGTNFKNSLQIASFLKELGAKKVYAKADEDIQAKFLKRNGADVVIYPEKNVAEQIAIAASSDNIFDCIPFVEDYYIAEIRPMERWLGRTVVDVNFRARYNLNIVAVKQGENVIPIPGPNYVFNEDEHIMVLGHINDIRRVAY</sequence>
<dbReference type="Proteomes" id="UP000183975">
    <property type="component" value="Unassembled WGS sequence"/>
</dbReference>
<dbReference type="GO" id="GO:0008324">
    <property type="term" value="F:monoatomic cation transmembrane transporter activity"/>
    <property type="evidence" value="ECO:0007669"/>
    <property type="project" value="InterPro"/>
</dbReference>
<dbReference type="GO" id="GO:0006813">
    <property type="term" value="P:potassium ion transport"/>
    <property type="evidence" value="ECO:0007669"/>
    <property type="project" value="InterPro"/>
</dbReference>
<feature type="domain" description="RCK C-terminal" evidence="2">
    <location>
        <begin position="136"/>
        <end position="216"/>
    </location>
</feature>
<proteinExistence type="predicted"/>
<accession>A0A1M6MR94</accession>
<reference evidence="3 4" key="1">
    <citation type="submission" date="2016-11" db="EMBL/GenBank/DDBJ databases">
        <authorList>
            <person name="Jaros S."/>
            <person name="Januszkiewicz K."/>
            <person name="Wedrychowicz H."/>
        </authorList>
    </citation>
    <scope>NUCLEOTIDE SEQUENCE [LARGE SCALE GENOMIC DNA]</scope>
    <source>
        <strain evidence="3 4">DSM 14214</strain>
    </source>
</reference>
<evidence type="ECO:0000259" key="2">
    <source>
        <dbReference type="PROSITE" id="PS51202"/>
    </source>
</evidence>
<dbReference type="AlphaFoldDB" id="A0A1M6MR94"/>
<name>A0A1M6MR94_9FIRM</name>
<dbReference type="InterPro" id="IPR006037">
    <property type="entry name" value="RCK_C"/>
</dbReference>
<keyword evidence="4" id="KW-1185">Reference proteome</keyword>
<dbReference type="Gene3D" id="3.30.70.1450">
    <property type="entry name" value="Regulator of K+ conductance, C-terminal domain"/>
    <property type="match status" value="1"/>
</dbReference>
<dbReference type="InterPro" id="IPR036291">
    <property type="entry name" value="NAD(P)-bd_dom_sf"/>
</dbReference>
<dbReference type="PROSITE" id="PS51201">
    <property type="entry name" value="RCK_N"/>
    <property type="match status" value="1"/>
</dbReference>
<dbReference type="SUPFAM" id="SSF51735">
    <property type="entry name" value="NAD(P)-binding Rossmann-fold domains"/>
    <property type="match status" value="1"/>
</dbReference>
<dbReference type="PANTHER" id="PTHR43833:SF7">
    <property type="entry name" value="KTR SYSTEM POTASSIUM UPTAKE PROTEIN C"/>
    <property type="match status" value="1"/>
</dbReference>
<dbReference type="Pfam" id="PF02254">
    <property type="entry name" value="TrkA_N"/>
    <property type="match status" value="1"/>
</dbReference>
<dbReference type="SUPFAM" id="SSF116726">
    <property type="entry name" value="TrkA C-terminal domain-like"/>
    <property type="match status" value="1"/>
</dbReference>
<dbReference type="RefSeq" id="WP_242949189.1">
    <property type="nucleotide sequence ID" value="NZ_FRAH01000007.1"/>
</dbReference>
<dbReference type="PANTHER" id="PTHR43833">
    <property type="entry name" value="POTASSIUM CHANNEL PROTEIN 2-RELATED-RELATED"/>
    <property type="match status" value="1"/>
</dbReference>
<dbReference type="InterPro" id="IPR003148">
    <property type="entry name" value="RCK_N"/>
</dbReference>
<dbReference type="InterPro" id="IPR036721">
    <property type="entry name" value="RCK_C_sf"/>
</dbReference>
<dbReference type="Gene3D" id="3.40.50.720">
    <property type="entry name" value="NAD(P)-binding Rossmann-like Domain"/>
    <property type="match status" value="1"/>
</dbReference>
<evidence type="ECO:0000313" key="4">
    <source>
        <dbReference type="Proteomes" id="UP000183975"/>
    </source>
</evidence>
<dbReference type="EMBL" id="FRAH01000007">
    <property type="protein sequence ID" value="SHJ86038.1"/>
    <property type="molecule type" value="Genomic_DNA"/>
</dbReference>
<dbReference type="InterPro" id="IPR050721">
    <property type="entry name" value="Trk_Ktr_HKT_K-transport"/>
</dbReference>
<feature type="domain" description="RCK N-terminal" evidence="1">
    <location>
        <begin position="3"/>
        <end position="119"/>
    </location>
</feature>